<gene>
    <name evidence="1" type="ORF">PHYBLDRAFT_169718</name>
</gene>
<name>A0A167ME68_PHYB8</name>
<organism evidence="1 2">
    <name type="scientific">Phycomyces blakesleeanus (strain ATCC 8743b / DSM 1359 / FGSC 10004 / NBRC 33097 / NRRL 1555)</name>
    <dbReference type="NCBI Taxonomy" id="763407"/>
    <lineage>
        <taxon>Eukaryota</taxon>
        <taxon>Fungi</taxon>
        <taxon>Fungi incertae sedis</taxon>
        <taxon>Mucoromycota</taxon>
        <taxon>Mucoromycotina</taxon>
        <taxon>Mucoromycetes</taxon>
        <taxon>Mucorales</taxon>
        <taxon>Phycomycetaceae</taxon>
        <taxon>Phycomyces</taxon>
    </lineage>
</organism>
<dbReference type="GeneID" id="28997051"/>
<reference evidence="2" key="1">
    <citation type="submission" date="2015-06" db="EMBL/GenBank/DDBJ databases">
        <title>Expansion of signal transduction pathways in fungi by whole-genome duplication.</title>
        <authorList>
            <consortium name="DOE Joint Genome Institute"/>
            <person name="Corrochano L.M."/>
            <person name="Kuo A."/>
            <person name="Marcet-Houben M."/>
            <person name="Polaino S."/>
            <person name="Salamov A."/>
            <person name="Villalobos J.M."/>
            <person name="Alvarez M.I."/>
            <person name="Avalos J."/>
            <person name="Benito E.P."/>
            <person name="Benoit I."/>
            <person name="Burger G."/>
            <person name="Camino L.P."/>
            <person name="Canovas D."/>
            <person name="Cerda-Olmedo E."/>
            <person name="Cheng J.-F."/>
            <person name="Dominguez A."/>
            <person name="Elias M."/>
            <person name="Eslava A.P."/>
            <person name="Glaser F."/>
            <person name="Grimwood J."/>
            <person name="Gutierrez G."/>
            <person name="Heitman J."/>
            <person name="Henrissat B."/>
            <person name="Iturriaga E.A."/>
            <person name="Lang B.F."/>
            <person name="Lavin J.L."/>
            <person name="Lee S."/>
            <person name="Li W."/>
            <person name="Lindquist E."/>
            <person name="Lopez-Garcia S."/>
            <person name="Luque E.M."/>
            <person name="Marcos A.T."/>
            <person name="Martin J."/>
            <person name="McCluskey K."/>
            <person name="Medina H.R."/>
            <person name="Miralles-Duran A."/>
            <person name="Miyazaki A."/>
            <person name="Munoz-Torres E."/>
            <person name="Oguiza J.A."/>
            <person name="Ohm R."/>
            <person name="Olmedo M."/>
            <person name="Orejas M."/>
            <person name="Ortiz-Castellanos L."/>
            <person name="Pisabarro A.G."/>
            <person name="Rodriguez-Romero J."/>
            <person name="Ruiz-Herrera J."/>
            <person name="Ruiz-Vazquez R."/>
            <person name="Sanz C."/>
            <person name="Schackwitz W."/>
            <person name="Schmutz J."/>
            <person name="Shahriari M."/>
            <person name="Shelest E."/>
            <person name="Silva-Franco F."/>
            <person name="Soanes D."/>
            <person name="Syed K."/>
            <person name="Tagua V.G."/>
            <person name="Talbot N.J."/>
            <person name="Thon M."/>
            <person name="De vries R.P."/>
            <person name="Wiebenga A."/>
            <person name="Yadav J.S."/>
            <person name="Braun E.L."/>
            <person name="Baker S."/>
            <person name="Garre V."/>
            <person name="Horwitz B."/>
            <person name="Torres-Martinez S."/>
            <person name="Idnurm A."/>
            <person name="Herrera-Estrella A."/>
            <person name="Gabaldon T."/>
            <person name="Grigoriev I.V."/>
        </authorList>
    </citation>
    <scope>NUCLEOTIDE SEQUENCE [LARGE SCALE GENOMIC DNA]</scope>
    <source>
        <strain evidence="2">NRRL 1555(-)</strain>
    </source>
</reference>
<dbReference type="InParanoid" id="A0A167ME68"/>
<dbReference type="VEuPathDB" id="FungiDB:PHYBLDRAFT_169718"/>
<dbReference type="EMBL" id="KV440983">
    <property type="protein sequence ID" value="OAD72594.1"/>
    <property type="molecule type" value="Genomic_DNA"/>
</dbReference>
<proteinExistence type="predicted"/>
<protein>
    <submittedName>
        <fullName evidence="1">Uncharacterized protein</fullName>
    </submittedName>
</protein>
<keyword evidence="2" id="KW-1185">Reference proteome</keyword>
<accession>A0A167ME68</accession>
<evidence type="ECO:0000313" key="2">
    <source>
        <dbReference type="Proteomes" id="UP000077315"/>
    </source>
</evidence>
<dbReference type="RefSeq" id="XP_018290634.1">
    <property type="nucleotide sequence ID" value="XM_018436145.1"/>
</dbReference>
<evidence type="ECO:0000313" key="1">
    <source>
        <dbReference type="EMBL" id="OAD72594.1"/>
    </source>
</evidence>
<dbReference type="Proteomes" id="UP000077315">
    <property type="component" value="Unassembled WGS sequence"/>
</dbReference>
<sequence length="109" mass="12720">MLQQVVNNPWYNVIGTKALPPTTMPLKLQNLNTMKLSTYLLVNKIGRIKSVNVWFYKKICDMPFRQNEVVSWVRSEFVGEWVYGEKCRVHRPNASSAFVFRVDYAQHPG</sequence>
<dbReference type="AlphaFoldDB" id="A0A167ME68"/>